<accession>K0RH22</accession>
<evidence type="ECO:0000259" key="1">
    <source>
        <dbReference type="Pfam" id="PF20528"/>
    </source>
</evidence>
<comment type="caution">
    <text evidence="2">The sequence shown here is derived from an EMBL/GenBank/DDBJ whole genome shotgun (WGS) entry which is preliminary data.</text>
</comment>
<dbReference type="EMBL" id="AGNL01039611">
    <property type="protein sequence ID" value="EJK52550.1"/>
    <property type="molecule type" value="Genomic_DNA"/>
</dbReference>
<sequence>MRTDKEWMREDTWHFEVEVLRVYLPTGAKSCGHAVFGARPVSDGPYQPVDAADVRRRAAFGARQDDKFAVRHCKILDEFESQLVGRVLGRVLIRVRFVLVLVPFA</sequence>
<organism evidence="2 3">
    <name type="scientific">Thalassiosira oceanica</name>
    <name type="common">Marine diatom</name>
    <dbReference type="NCBI Taxonomy" id="159749"/>
    <lineage>
        <taxon>Eukaryota</taxon>
        <taxon>Sar</taxon>
        <taxon>Stramenopiles</taxon>
        <taxon>Ochrophyta</taxon>
        <taxon>Bacillariophyta</taxon>
        <taxon>Coscinodiscophyceae</taxon>
        <taxon>Thalassiosirophycidae</taxon>
        <taxon>Thalassiosirales</taxon>
        <taxon>Thalassiosiraceae</taxon>
        <taxon>Thalassiosira</taxon>
    </lineage>
</organism>
<protein>
    <recommendedName>
        <fullName evidence="1">DUF6743 domain-containing protein</fullName>
    </recommendedName>
</protein>
<gene>
    <name evidence="2" type="ORF">THAOC_28158</name>
</gene>
<dbReference type="Proteomes" id="UP000266841">
    <property type="component" value="Unassembled WGS sequence"/>
</dbReference>
<keyword evidence="3" id="KW-1185">Reference proteome</keyword>
<proteinExistence type="predicted"/>
<reference evidence="2 3" key="1">
    <citation type="journal article" date="2012" name="Genome Biol.">
        <title>Genome and low-iron response of an oceanic diatom adapted to chronic iron limitation.</title>
        <authorList>
            <person name="Lommer M."/>
            <person name="Specht M."/>
            <person name="Roy A.S."/>
            <person name="Kraemer L."/>
            <person name="Andreson R."/>
            <person name="Gutowska M.A."/>
            <person name="Wolf J."/>
            <person name="Bergner S.V."/>
            <person name="Schilhabel M.B."/>
            <person name="Klostermeier U.C."/>
            <person name="Beiko R.G."/>
            <person name="Rosenstiel P."/>
            <person name="Hippler M."/>
            <person name="Laroche J."/>
        </authorList>
    </citation>
    <scope>NUCLEOTIDE SEQUENCE [LARGE SCALE GENOMIC DNA]</scope>
    <source>
        <strain evidence="2 3">CCMP1005</strain>
    </source>
</reference>
<evidence type="ECO:0000313" key="2">
    <source>
        <dbReference type="EMBL" id="EJK52550.1"/>
    </source>
</evidence>
<dbReference type="InterPro" id="IPR046631">
    <property type="entry name" value="DUF6743"/>
</dbReference>
<dbReference type="Pfam" id="PF20528">
    <property type="entry name" value="DUF6743"/>
    <property type="match status" value="1"/>
</dbReference>
<feature type="non-terminal residue" evidence="2">
    <location>
        <position position="105"/>
    </location>
</feature>
<evidence type="ECO:0000313" key="3">
    <source>
        <dbReference type="Proteomes" id="UP000266841"/>
    </source>
</evidence>
<name>K0RH22_THAOC</name>
<feature type="domain" description="DUF6743" evidence="1">
    <location>
        <begin position="7"/>
        <end position="75"/>
    </location>
</feature>
<dbReference type="AlphaFoldDB" id="K0RH22"/>